<evidence type="ECO:0000313" key="2">
    <source>
        <dbReference type="EMBL" id="VEL17078.1"/>
    </source>
</evidence>
<protein>
    <submittedName>
        <fullName evidence="2">Uncharacterized protein</fullName>
    </submittedName>
</protein>
<name>A0A3S5B9U3_9PLAT</name>
<feature type="region of interest" description="Disordered" evidence="1">
    <location>
        <begin position="82"/>
        <end position="116"/>
    </location>
</feature>
<comment type="caution">
    <text evidence="2">The sequence shown here is derived from an EMBL/GenBank/DDBJ whole genome shotgun (WGS) entry which is preliminary data.</text>
</comment>
<feature type="compositionally biased region" description="Low complexity" evidence="1">
    <location>
        <begin position="92"/>
        <end position="102"/>
    </location>
</feature>
<accession>A0A3S5B9U3</accession>
<proteinExistence type="predicted"/>
<evidence type="ECO:0000256" key="1">
    <source>
        <dbReference type="SAM" id="MobiDB-lite"/>
    </source>
</evidence>
<feature type="compositionally biased region" description="Basic and acidic residues" evidence="1">
    <location>
        <begin position="103"/>
        <end position="115"/>
    </location>
</feature>
<feature type="region of interest" description="Disordered" evidence="1">
    <location>
        <begin position="1"/>
        <end position="37"/>
    </location>
</feature>
<gene>
    <name evidence="2" type="ORF">PXEA_LOCUS10518</name>
</gene>
<dbReference type="EMBL" id="CAAALY010030999">
    <property type="protein sequence ID" value="VEL17078.1"/>
    <property type="molecule type" value="Genomic_DNA"/>
</dbReference>
<dbReference type="AlphaFoldDB" id="A0A3S5B9U3"/>
<organism evidence="2 3">
    <name type="scientific">Protopolystoma xenopodis</name>
    <dbReference type="NCBI Taxonomy" id="117903"/>
    <lineage>
        <taxon>Eukaryota</taxon>
        <taxon>Metazoa</taxon>
        <taxon>Spiralia</taxon>
        <taxon>Lophotrochozoa</taxon>
        <taxon>Platyhelminthes</taxon>
        <taxon>Monogenea</taxon>
        <taxon>Polyopisthocotylea</taxon>
        <taxon>Polystomatidea</taxon>
        <taxon>Polystomatidae</taxon>
        <taxon>Protopolystoma</taxon>
    </lineage>
</organism>
<sequence>MKVLLRPASHCRQTRQQDAHEIATHQPFRPPTRNQTVSEPAEHRFVATPTRKRLTQTGMNPLLIDWGHLICPLLSSRPLSLHHDLSSGTTFRPAPSSASRLRPPSDRYKDKDDPKVWSLHSGRSMQMKYRVTTHNVSASHSGP</sequence>
<reference evidence="2" key="1">
    <citation type="submission" date="2018-11" db="EMBL/GenBank/DDBJ databases">
        <authorList>
            <consortium name="Pathogen Informatics"/>
        </authorList>
    </citation>
    <scope>NUCLEOTIDE SEQUENCE</scope>
</reference>
<dbReference type="Proteomes" id="UP000784294">
    <property type="component" value="Unassembled WGS sequence"/>
</dbReference>
<evidence type="ECO:0000313" key="3">
    <source>
        <dbReference type="Proteomes" id="UP000784294"/>
    </source>
</evidence>
<keyword evidence="3" id="KW-1185">Reference proteome</keyword>